<evidence type="ECO:0000256" key="9">
    <source>
        <dbReference type="ARBA" id="ARBA00022898"/>
    </source>
</evidence>
<name>A0A9D2RNR9_9MICO</name>
<dbReference type="InterPro" id="IPR026260">
    <property type="entry name" value="Thr_Synthase_bac/arc"/>
</dbReference>
<evidence type="ECO:0000259" key="17">
    <source>
        <dbReference type="Pfam" id="PF00291"/>
    </source>
</evidence>
<reference evidence="18" key="1">
    <citation type="journal article" date="2021" name="PeerJ">
        <title>Extensive microbial diversity within the chicken gut microbiome revealed by metagenomics and culture.</title>
        <authorList>
            <person name="Gilroy R."/>
            <person name="Ravi A."/>
            <person name="Getino M."/>
            <person name="Pursley I."/>
            <person name="Horton D.L."/>
            <person name="Alikhan N.F."/>
            <person name="Baker D."/>
            <person name="Gharbi K."/>
            <person name="Hall N."/>
            <person name="Watson M."/>
            <person name="Adriaenssens E.M."/>
            <person name="Foster-Nyarko E."/>
            <person name="Jarju S."/>
            <person name="Secka A."/>
            <person name="Antonio M."/>
            <person name="Oren A."/>
            <person name="Chaudhuri R.R."/>
            <person name="La Ragione R."/>
            <person name="Hildebrand F."/>
            <person name="Pallen M.J."/>
        </authorList>
    </citation>
    <scope>NUCLEOTIDE SEQUENCE</scope>
    <source>
        <strain evidence="18">ChiHjej13B12-24818</strain>
    </source>
</reference>
<keyword evidence="8 13" id="KW-0791">Threonine biosynthesis</keyword>
<evidence type="ECO:0000256" key="16">
    <source>
        <dbReference type="PIRSR" id="PIRSR038945-3"/>
    </source>
</evidence>
<evidence type="ECO:0000256" key="14">
    <source>
        <dbReference type="PIRSR" id="PIRSR038945-1"/>
    </source>
</evidence>
<evidence type="ECO:0000256" key="5">
    <source>
        <dbReference type="ARBA" id="ARBA00013028"/>
    </source>
</evidence>
<gene>
    <name evidence="18" type="ORF">H9786_07995</name>
</gene>
<dbReference type="GO" id="GO:0009097">
    <property type="term" value="P:isoleucine biosynthetic process"/>
    <property type="evidence" value="ECO:0007669"/>
    <property type="project" value="TreeGrafter"/>
</dbReference>
<dbReference type="GO" id="GO:0004794">
    <property type="term" value="F:threonine deaminase activity"/>
    <property type="evidence" value="ECO:0007669"/>
    <property type="project" value="TreeGrafter"/>
</dbReference>
<organism evidence="18 19">
    <name type="scientific">Candidatus Brachybacterium merdavium</name>
    <dbReference type="NCBI Taxonomy" id="2838513"/>
    <lineage>
        <taxon>Bacteria</taxon>
        <taxon>Bacillati</taxon>
        <taxon>Actinomycetota</taxon>
        <taxon>Actinomycetes</taxon>
        <taxon>Micrococcales</taxon>
        <taxon>Dermabacteraceae</taxon>
        <taxon>Brachybacterium</taxon>
    </lineage>
</organism>
<feature type="modified residue" description="N6-(pyridoxal phosphate)lysine" evidence="15">
    <location>
        <position position="62"/>
    </location>
</feature>
<dbReference type="PIRSF" id="PIRSF038945">
    <property type="entry name" value="Thr_synthase"/>
    <property type="match status" value="1"/>
</dbReference>
<dbReference type="GO" id="GO:0009088">
    <property type="term" value="P:threonine biosynthetic process"/>
    <property type="evidence" value="ECO:0007669"/>
    <property type="project" value="UniProtKB-UniRule"/>
</dbReference>
<evidence type="ECO:0000256" key="15">
    <source>
        <dbReference type="PIRSR" id="PIRSR038945-2"/>
    </source>
</evidence>
<reference evidence="18" key="2">
    <citation type="submission" date="2021-04" db="EMBL/GenBank/DDBJ databases">
        <authorList>
            <person name="Gilroy R."/>
        </authorList>
    </citation>
    <scope>NUCLEOTIDE SEQUENCE</scope>
    <source>
        <strain evidence="18">ChiHjej13B12-24818</strain>
    </source>
</reference>
<comment type="cofactor">
    <cofactor evidence="1 13 14">
        <name>pyridoxal 5'-phosphate</name>
        <dbReference type="ChEBI" id="CHEBI:597326"/>
    </cofactor>
</comment>
<dbReference type="EC" id="4.2.3.1" evidence="5 12"/>
<evidence type="ECO:0000256" key="8">
    <source>
        <dbReference type="ARBA" id="ARBA00022697"/>
    </source>
</evidence>
<dbReference type="InterPro" id="IPR001926">
    <property type="entry name" value="TrpB-like_PALP"/>
</dbReference>
<evidence type="ECO:0000256" key="12">
    <source>
        <dbReference type="NCBIfam" id="TIGR00260"/>
    </source>
</evidence>
<dbReference type="InterPro" id="IPR050147">
    <property type="entry name" value="Ser/Thr_Dehydratase"/>
</dbReference>
<keyword evidence="10 13" id="KW-0456">Lyase</keyword>
<keyword evidence="7 13" id="KW-0028">Amino-acid biosynthesis</keyword>
<evidence type="ECO:0000256" key="6">
    <source>
        <dbReference type="ARBA" id="ARBA00018679"/>
    </source>
</evidence>
<dbReference type="PROSITE" id="PS00165">
    <property type="entry name" value="DEHYDRATASE_SER_THR"/>
    <property type="match status" value="1"/>
</dbReference>
<evidence type="ECO:0000313" key="19">
    <source>
        <dbReference type="Proteomes" id="UP000823823"/>
    </source>
</evidence>
<dbReference type="CDD" id="cd01563">
    <property type="entry name" value="Thr-synth_1"/>
    <property type="match status" value="1"/>
</dbReference>
<feature type="cross-link" description="Isoglutamyl lysine isopeptide (Lys-Gln) (interchain with Q-Cter in protein Pup)" evidence="16">
    <location>
        <position position="144"/>
    </location>
</feature>
<comment type="function">
    <text evidence="2 13">Catalyzes the gamma-elimination of phosphate from L-phosphohomoserine and the beta-addition of water to produce L-threonine.</text>
</comment>
<sequence length="352" mass="36198">MAHQWRGVLAEYRDHLPFSDTDALLSLGEGGTPLVPAPALSSAVGADVHIKVEGQNPTGSFKDRGMASAMSKALNDGASTVVCASTGNTSASAAAYAATAGLTCVVLLPQGKIAAGKLAQAVVHGAKLVQVEGNFDDCLEIARKLHAEHPVELVNSVNPHRLQGQKTAAFEVCDALGRAPDIHILPVGNAGNISAYWMGYQEYRDAGVTAQLPAMWGFQAERAAPFVAGRPIPDPETVATAIRIGAPASWNLAVAARDDSGGLIDAVSDEQILDAQKRLAADVGIFVEPASAAGVAGLLQQAGHGRVPEDATITVTVTGNGLKDIDTALSQHDLTPTVIEADIAAAAQAMGL</sequence>
<feature type="domain" description="Tryptophan synthase beta chain-like PALP" evidence="17">
    <location>
        <begin position="26"/>
        <end position="319"/>
    </location>
</feature>
<dbReference type="GO" id="GO:0006567">
    <property type="term" value="P:L-threonine catabolic process"/>
    <property type="evidence" value="ECO:0007669"/>
    <property type="project" value="TreeGrafter"/>
</dbReference>
<evidence type="ECO:0000256" key="7">
    <source>
        <dbReference type="ARBA" id="ARBA00022605"/>
    </source>
</evidence>
<dbReference type="EMBL" id="DWZH01000057">
    <property type="protein sequence ID" value="HJB10460.1"/>
    <property type="molecule type" value="Genomic_DNA"/>
</dbReference>
<dbReference type="InterPro" id="IPR036052">
    <property type="entry name" value="TrpB-like_PALP_sf"/>
</dbReference>
<dbReference type="GO" id="GO:0003941">
    <property type="term" value="F:L-serine ammonia-lyase activity"/>
    <property type="evidence" value="ECO:0007669"/>
    <property type="project" value="TreeGrafter"/>
</dbReference>
<keyword evidence="9 13" id="KW-0663">Pyridoxal phosphate</keyword>
<evidence type="ECO:0000256" key="2">
    <source>
        <dbReference type="ARBA" id="ARBA00003648"/>
    </source>
</evidence>
<dbReference type="NCBIfam" id="TIGR00260">
    <property type="entry name" value="thrC"/>
    <property type="match status" value="1"/>
</dbReference>
<comment type="similarity">
    <text evidence="4 13">Belongs to the threonine synthase family.</text>
</comment>
<dbReference type="GO" id="GO:0006565">
    <property type="term" value="P:L-serine catabolic process"/>
    <property type="evidence" value="ECO:0007669"/>
    <property type="project" value="TreeGrafter"/>
</dbReference>
<feature type="binding site" evidence="14">
    <location>
        <position position="88"/>
    </location>
    <ligand>
        <name>pyridoxal 5'-phosphate</name>
        <dbReference type="ChEBI" id="CHEBI:597326"/>
    </ligand>
</feature>
<protein>
    <recommendedName>
        <fullName evidence="6 12">Threonine synthase</fullName>
        <ecNumber evidence="5 12">4.2.3.1</ecNumber>
    </recommendedName>
</protein>
<evidence type="ECO:0000256" key="1">
    <source>
        <dbReference type="ARBA" id="ARBA00001933"/>
    </source>
</evidence>
<proteinExistence type="inferred from homology"/>
<dbReference type="InterPro" id="IPR000634">
    <property type="entry name" value="Ser/Thr_deHydtase_PyrdxlP-BS"/>
</dbReference>
<dbReference type="SUPFAM" id="SSF53686">
    <property type="entry name" value="Tryptophan synthase beta subunit-like PLP-dependent enzymes"/>
    <property type="match status" value="1"/>
</dbReference>
<dbReference type="InterPro" id="IPR004450">
    <property type="entry name" value="Thr_synthase-like"/>
</dbReference>
<dbReference type="AlphaFoldDB" id="A0A9D2RNR9"/>
<evidence type="ECO:0000256" key="11">
    <source>
        <dbReference type="ARBA" id="ARBA00049144"/>
    </source>
</evidence>
<dbReference type="GO" id="GO:0030170">
    <property type="term" value="F:pyridoxal phosphate binding"/>
    <property type="evidence" value="ECO:0007669"/>
    <property type="project" value="InterPro"/>
</dbReference>
<comment type="catalytic activity">
    <reaction evidence="11 13">
        <text>O-phospho-L-homoserine + H2O = L-threonine + phosphate</text>
        <dbReference type="Rhea" id="RHEA:10840"/>
        <dbReference type="ChEBI" id="CHEBI:15377"/>
        <dbReference type="ChEBI" id="CHEBI:43474"/>
        <dbReference type="ChEBI" id="CHEBI:57590"/>
        <dbReference type="ChEBI" id="CHEBI:57926"/>
        <dbReference type="EC" id="4.2.3.1"/>
    </reaction>
</comment>
<feature type="binding site" evidence="14">
    <location>
        <position position="318"/>
    </location>
    <ligand>
        <name>pyridoxal 5'-phosphate</name>
        <dbReference type="ChEBI" id="CHEBI:597326"/>
    </ligand>
</feature>
<evidence type="ECO:0000256" key="4">
    <source>
        <dbReference type="ARBA" id="ARBA00005517"/>
    </source>
</evidence>
<dbReference type="Gene3D" id="3.40.50.1100">
    <property type="match status" value="2"/>
</dbReference>
<evidence type="ECO:0000313" key="18">
    <source>
        <dbReference type="EMBL" id="HJB10460.1"/>
    </source>
</evidence>
<evidence type="ECO:0000256" key="3">
    <source>
        <dbReference type="ARBA" id="ARBA00004979"/>
    </source>
</evidence>
<dbReference type="FunFam" id="3.40.50.1100:FF:000014">
    <property type="entry name" value="Threonine synthase"/>
    <property type="match status" value="1"/>
</dbReference>
<comment type="caution">
    <text evidence="18">The sequence shown here is derived from an EMBL/GenBank/DDBJ whole genome shotgun (WGS) entry which is preliminary data.</text>
</comment>
<comment type="pathway">
    <text evidence="3 13">Amino-acid biosynthesis; L-threonine biosynthesis; L-threonine from L-aspartate: step 5/5.</text>
</comment>
<feature type="binding site" evidence="14">
    <location>
        <begin position="188"/>
        <end position="192"/>
    </location>
    <ligand>
        <name>pyridoxal 5'-phosphate</name>
        <dbReference type="ChEBI" id="CHEBI:597326"/>
    </ligand>
</feature>
<dbReference type="GO" id="GO:0004795">
    <property type="term" value="F:threonine synthase activity"/>
    <property type="evidence" value="ECO:0007669"/>
    <property type="project" value="UniProtKB-UniRule"/>
</dbReference>
<dbReference type="PANTHER" id="PTHR48078">
    <property type="entry name" value="THREONINE DEHYDRATASE, MITOCHONDRIAL-RELATED"/>
    <property type="match status" value="1"/>
</dbReference>
<accession>A0A9D2RNR9</accession>
<evidence type="ECO:0000256" key="13">
    <source>
        <dbReference type="PIRNR" id="PIRNR038945"/>
    </source>
</evidence>
<evidence type="ECO:0000256" key="10">
    <source>
        <dbReference type="ARBA" id="ARBA00023239"/>
    </source>
</evidence>
<dbReference type="PANTHER" id="PTHR48078:SF6">
    <property type="entry name" value="L-THREONINE DEHYDRATASE CATABOLIC TDCB"/>
    <property type="match status" value="1"/>
</dbReference>
<dbReference type="Pfam" id="PF00291">
    <property type="entry name" value="PALP"/>
    <property type="match status" value="1"/>
</dbReference>
<dbReference type="Proteomes" id="UP000823823">
    <property type="component" value="Unassembled WGS sequence"/>
</dbReference>